<protein>
    <recommendedName>
        <fullName evidence="2">MIT domain-containing protein</fullName>
    </recommendedName>
</protein>
<accession>A0A024U0J3</accession>
<proteinExistence type="predicted"/>
<dbReference type="AlphaFoldDB" id="A0A024U0J3"/>
<dbReference type="GeneID" id="20084882"/>
<gene>
    <name evidence="1" type="ORF">H310_07832</name>
</gene>
<dbReference type="RefSeq" id="XP_008871564.1">
    <property type="nucleotide sequence ID" value="XM_008873342.1"/>
</dbReference>
<evidence type="ECO:0008006" key="2">
    <source>
        <dbReference type="Google" id="ProtNLM"/>
    </source>
</evidence>
<reference evidence="1" key="1">
    <citation type="submission" date="2013-12" db="EMBL/GenBank/DDBJ databases">
        <title>The Genome Sequence of Aphanomyces invadans NJM9701.</title>
        <authorList>
            <consortium name="The Broad Institute Genomics Platform"/>
            <person name="Russ C."/>
            <person name="Tyler B."/>
            <person name="van West P."/>
            <person name="Dieguez-Uribeondo J."/>
            <person name="Young S.K."/>
            <person name="Zeng Q."/>
            <person name="Gargeya S."/>
            <person name="Fitzgerald M."/>
            <person name="Abouelleil A."/>
            <person name="Alvarado L."/>
            <person name="Chapman S.B."/>
            <person name="Gainer-Dewar J."/>
            <person name="Goldberg J."/>
            <person name="Griggs A."/>
            <person name="Gujja S."/>
            <person name="Hansen M."/>
            <person name="Howarth C."/>
            <person name="Imamovic A."/>
            <person name="Ireland A."/>
            <person name="Larimer J."/>
            <person name="McCowan C."/>
            <person name="Murphy C."/>
            <person name="Pearson M."/>
            <person name="Poon T.W."/>
            <person name="Priest M."/>
            <person name="Roberts A."/>
            <person name="Saif S."/>
            <person name="Shea T."/>
            <person name="Sykes S."/>
            <person name="Wortman J."/>
            <person name="Nusbaum C."/>
            <person name="Birren B."/>
        </authorList>
    </citation>
    <scope>NUCLEOTIDE SEQUENCE [LARGE SCALE GENOMIC DNA]</scope>
    <source>
        <strain evidence="1">NJM9701</strain>
    </source>
</reference>
<dbReference type="EMBL" id="KI913966">
    <property type="protein sequence ID" value="ETV99788.1"/>
    <property type="molecule type" value="Genomic_DNA"/>
</dbReference>
<organism evidence="1">
    <name type="scientific">Aphanomyces invadans</name>
    <dbReference type="NCBI Taxonomy" id="157072"/>
    <lineage>
        <taxon>Eukaryota</taxon>
        <taxon>Sar</taxon>
        <taxon>Stramenopiles</taxon>
        <taxon>Oomycota</taxon>
        <taxon>Saprolegniomycetes</taxon>
        <taxon>Saprolegniales</taxon>
        <taxon>Verrucalvaceae</taxon>
        <taxon>Aphanomyces</taxon>
    </lineage>
</organism>
<evidence type="ECO:0000313" key="1">
    <source>
        <dbReference type="EMBL" id="ETV99788.1"/>
    </source>
</evidence>
<name>A0A024U0J3_9STRA</name>
<dbReference type="OrthoDB" id="7763451at2759"/>
<sequence>MPSSPQHIANAVTAESVGDVPQALVHYAQAIAAIDADVATCKDPVQRRQLQEAATMCQDHLHALTYPQLKASHGDMARSPSSNGCAAEDVLPIALDVSTSAKHGITHEAGGEKVMMGSAAAAAGVGLLVAGPVGCILGAAGGAVLATQGGTSGDLARATGQLIAISYDKAKVANKKYHVTDNVKAGVMTATATAKTLDDMYHIQAKATTLARAGMTKLTSFNHKHHVTERVAMAAVSGIHGLTKALGSPSKQP</sequence>
<dbReference type="VEuPathDB" id="FungiDB:H310_07832"/>